<keyword evidence="5" id="KW-1185">Reference proteome</keyword>
<evidence type="ECO:0000313" key="4">
    <source>
        <dbReference type="EMBL" id="MFC5823824.1"/>
    </source>
</evidence>
<dbReference type="RefSeq" id="WP_379513354.1">
    <property type="nucleotide sequence ID" value="NZ_JBHSPA010000011.1"/>
</dbReference>
<name>A0ABW1CDM9_9ACTN</name>
<accession>A0ABW1CDM9</accession>
<protein>
    <submittedName>
        <fullName evidence="4">GNAT family N-acetyltransferase</fullName>
        <ecNumber evidence="4">2.3.-.-</ecNumber>
    </submittedName>
</protein>
<evidence type="ECO:0000313" key="5">
    <source>
        <dbReference type="Proteomes" id="UP001596058"/>
    </source>
</evidence>
<dbReference type="Gene3D" id="3.40.630.30">
    <property type="match status" value="1"/>
</dbReference>
<dbReference type="InterPro" id="IPR050832">
    <property type="entry name" value="Bact_Acetyltransf"/>
</dbReference>
<proteinExistence type="predicted"/>
<dbReference type="Proteomes" id="UP001596058">
    <property type="component" value="Unassembled WGS sequence"/>
</dbReference>
<evidence type="ECO:0000256" key="2">
    <source>
        <dbReference type="ARBA" id="ARBA00023315"/>
    </source>
</evidence>
<keyword evidence="2 4" id="KW-0012">Acyltransferase</keyword>
<sequence>MTGVFTVSPASPADGGAVGEIHAESWKAAYAGFFAQDFFEAAVRDRRGRWHDKLLAEPDATALLAAVDGRPLAFSYFGPSPARPGWAEIFGFYGHPDGWGSGVASALMTATLTKIGEQGFTRIHLWTLRDTPQSRRFYAKSGFTESGTVRDHDFGDGTLIDQVEYEL</sequence>
<dbReference type="Pfam" id="PF00583">
    <property type="entry name" value="Acetyltransf_1"/>
    <property type="match status" value="1"/>
</dbReference>
<dbReference type="InterPro" id="IPR016181">
    <property type="entry name" value="Acyl_CoA_acyltransferase"/>
</dbReference>
<evidence type="ECO:0000256" key="1">
    <source>
        <dbReference type="ARBA" id="ARBA00022679"/>
    </source>
</evidence>
<dbReference type="GO" id="GO:0016746">
    <property type="term" value="F:acyltransferase activity"/>
    <property type="evidence" value="ECO:0007669"/>
    <property type="project" value="UniProtKB-KW"/>
</dbReference>
<evidence type="ECO:0000259" key="3">
    <source>
        <dbReference type="PROSITE" id="PS51186"/>
    </source>
</evidence>
<feature type="domain" description="N-acetyltransferase" evidence="3">
    <location>
        <begin position="5"/>
        <end position="167"/>
    </location>
</feature>
<dbReference type="EC" id="2.3.-.-" evidence="4"/>
<dbReference type="InterPro" id="IPR000182">
    <property type="entry name" value="GNAT_dom"/>
</dbReference>
<dbReference type="PROSITE" id="PS51186">
    <property type="entry name" value="GNAT"/>
    <property type="match status" value="1"/>
</dbReference>
<reference evidence="5" key="1">
    <citation type="journal article" date="2019" name="Int. J. Syst. Evol. Microbiol.">
        <title>The Global Catalogue of Microorganisms (GCM) 10K type strain sequencing project: providing services to taxonomists for standard genome sequencing and annotation.</title>
        <authorList>
            <consortium name="The Broad Institute Genomics Platform"/>
            <consortium name="The Broad Institute Genome Sequencing Center for Infectious Disease"/>
            <person name="Wu L."/>
            <person name="Ma J."/>
        </authorList>
    </citation>
    <scope>NUCLEOTIDE SEQUENCE [LARGE SCALE GENOMIC DNA]</scope>
    <source>
        <strain evidence="5">CCUG 53903</strain>
    </source>
</reference>
<dbReference type="EMBL" id="JBHSPA010000011">
    <property type="protein sequence ID" value="MFC5823824.1"/>
    <property type="molecule type" value="Genomic_DNA"/>
</dbReference>
<gene>
    <name evidence="4" type="ORF">ACFPZ3_08195</name>
</gene>
<dbReference type="PANTHER" id="PTHR43877">
    <property type="entry name" value="AMINOALKYLPHOSPHONATE N-ACETYLTRANSFERASE-RELATED-RELATED"/>
    <property type="match status" value="1"/>
</dbReference>
<dbReference type="SUPFAM" id="SSF55729">
    <property type="entry name" value="Acyl-CoA N-acyltransferases (Nat)"/>
    <property type="match status" value="1"/>
</dbReference>
<dbReference type="CDD" id="cd04301">
    <property type="entry name" value="NAT_SF"/>
    <property type="match status" value="1"/>
</dbReference>
<organism evidence="4 5">
    <name type="scientific">Nonomuraea insulae</name>
    <dbReference type="NCBI Taxonomy" id="1616787"/>
    <lineage>
        <taxon>Bacteria</taxon>
        <taxon>Bacillati</taxon>
        <taxon>Actinomycetota</taxon>
        <taxon>Actinomycetes</taxon>
        <taxon>Streptosporangiales</taxon>
        <taxon>Streptosporangiaceae</taxon>
        <taxon>Nonomuraea</taxon>
    </lineage>
</organism>
<keyword evidence="1 4" id="KW-0808">Transferase</keyword>
<comment type="caution">
    <text evidence="4">The sequence shown here is derived from an EMBL/GenBank/DDBJ whole genome shotgun (WGS) entry which is preliminary data.</text>
</comment>